<evidence type="ECO:0000256" key="1">
    <source>
        <dbReference type="ARBA" id="ARBA00004123"/>
    </source>
</evidence>
<evidence type="ECO:0000259" key="5">
    <source>
        <dbReference type="Pfam" id="PF12295"/>
    </source>
</evidence>
<evidence type="ECO:0000313" key="7">
    <source>
        <dbReference type="Proteomes" id="UP000245383"/>
    </source>
</evidence>
<dbReference type="InterPro" id="IPR022075">
    <property type="entry name" value="Symplekin_C"/>
</dbReference>
<sequence>MDLNQIHSQDARTTAHQLYEQATNSDVPESIHLERLTSLLKQNPGLLVDTYIDLAMQAASINVGIAVEFSQITTKYPIIETSNVHNWYLIVMGLWGFDVLDIVVDLPQDLIPFSTFKKVISDLVQLISNTIEADGTPVVIVKRAIQSLTFLYPIVFKYASDDEALKWKKEWQDIFNISNRFRNMFSILLQEKLLFTRLCKFFCSEATLFISAIPPKDSTPQNSEIIGINKIMPNHTYLNPSRLTEYGKDGVKRVFDILNVSLQTNLVHEINSLMGFSSTLLLLIESRPALCDWILPKFIEWVTLLDLNNKKHQVDFLFTLKCFNKNLGLMLFQLFRLPRMQCCVKVIEMALKQVKSVEFQSWLSRQERIKQRERHKEAERLNARSAEKLKPESLSLEFKSKDELLSLDSKITKGDNVYQKHKNSETFKSLEKKNINTGSDYLHSTSNNIDDGRFKRKRSFENLSNKSIIANFETPKAADMNDIKPPPFSRSAMPNNYLNKTIDLLLEYNKEQVINLVLNGLASITHQQIQQSKFYPNNFDSILIPELLQLSNKPKTGKSRWSQEEPALVALKNENFILENISGGINAFTENKLDQMTGQSVSYNKDQKEPSKKAADLDFDMDEEYLNMKLEEGANRVQYIVDIAEEMEDIPVAYLNGVNTGIDKKDDSTIKEEKSDLSTRDNIINTGLIQDQVINDQHLDVKSKGDTVSEYVENVNASTDNSSLPQLKSHKISSKFDLWSESISRLLLSGQTLCEQALDKFKYTGGANNLAALLRLHIPNFASQWPLSLQANLEDRREEIITNRERISDWMVLVARVIATSIIPCEGDETQKKIDFIYNEILLSILKAPRQSYELYLMILHELYHQSYIYNRKTSDDDQNVYLMLNNVYSEWSVLITNSIIKTISYSIKTDDNISPLSSQQCEITRKRLLATISDKNLNHSEIEKKLNPVKDPSIRYDSNLESLVNSVPISYESALVNKSLIHYNNDLLVKFVSIKSSNVILGKIKDNLLGRYVLDIPIVNPELIKILHEGLRSCKSDSIFCLSALFDLYKNKPRYEKKVITLLLTSANIPDRTTRVNIIIMVKRMYSKYKNLIDDYIITNFKSLEMPKATSLTKEDVDVNIDQTQKIEHETEDQEEFTMKIEFYIAIMSLNFNLITAYFEKYSQVDSRYQLLMRRAITPLIRQISVGDESEILYIKEYKQLETLVDELLDNCPIGSESLLLRMIILVLEKEKRVNERFVINVNKMIEFINQRGLDGRYLIPILSRMEKKSIVENLCKLVIMLDGSEEMNNLFKIAIRKAISVMEALREKNSKEEIIFEFHYMDPSTCGGLKNFVGSLQTLLSLNIFDPTILGSSLKKIINSERQLPIVLMRSMMLVNKLHPVMKSYLATLLGMLVSNSLPGSKSETEALYTQAIWDNDKIWNGFILCFNLLKPNSYNALDKIPDSKKELIFEKYPEIKIYYERLKNTDVNVSQVSNEMNNQNTEQGISG</sequence>
<evidence type="ECO:0008006" key="8">
    <source>
        <dbReference type="Google" id="ProtNLM"/>
    </source>
</evidence>
<dbReference type="InterPro" id="IPR032460">
    <property type="entry name" value="Symplekin/Pta1_N"/>
</dbReference>
<keyword evidence="2" id="KW-0507">mRNA processing</keyword>
<dbReference type="Pfam" id="PF12295">
    <property type="entry name" value="Symplekin_C"/>
    <property type="match status" value="1"/>
</dbReference>
<dbReference type="OrthoDB" id="5583414at2759"/>
<dbReference type="STRING" id="133385.A0A2T9Y959"/>
<evidence type="ECO:0000313" key="6">
    <source>
        <dbReference type="EMBL" id="PVU88862.1"/>
    </source>
</evidence>
<evidence type="ECO:0000256" key="3">
    <source>
        <dbReference type="ARBA" id="ARBA00023242"/>
    </source>
</evidence>
<dbReference type="PANTHER" id="PTHR15245">
    <property type="entry name" value="SYMPLEKIN-RELATED"/>
    <property type="match status" value="1"/>
</dbReference>
<organism evidence="6 7">
    <name type="scientific">Smittium simulii</name>
    <dbReference type="NCBI Taxonomy" id="133385"/>
    <lineage>
        <taxon>Eukaryota</taxon>
        <taxon>Fungi</taxon>
        <taxon>Fungi incertae sedis</taxon>
        <taxon>Zoopagomycota</taxon>
        <taxon>Kickxellomycotina</taxon>
        <taxon>Harpellomycetes</taxon>
        <taxon>Harpellales</taxon>
        <taxon>Legeriomycetaceae</taxon>
        <taxon>Smittium</taxon>
    </lineage>
</organism>
<comment type="subcellular location">
    <subcellularLocation>
        <location evidence="1">Nucleus</location>
    </subcellularLocation>
</comment>
<dbReference type="Proteomes" id="UP000245383">
    <property type="component" value="Unassembled WGS sequence"/>
</dbReference>
<feature type="domain" description="Symplekin C-terminal" evidence="5">
    <location>
        <begin position="1256"/>
        <end position="1454"/>
    </location>
</feature>
<dbReference type="InterPro" id="IPR021850">
    <property type="entry name" value="Symplekin/Pta1"/>
</dbReference>
<dbReference type="GO" id="GO:0006397">
    <property type="term" value="P:mRNA processing"/>
    <property type="evidence" value="ECO:0007669"/>
    <property type="project" value="UniProtKB-KW"/>
</dbReference>
<keyword evidence="7" id="KW-1185">Reference proteome</keyword>
<dbReference type="PANTHER" id="PTHR15245:SF20">
    <property type="entry name" value="SYMPLEKIN"/>
    <property type="match status" value="1"/>
</dbReference>
<protein>
    <recommendedName>
        <fullName evidence="8">Symplekin/Pta1 N-terminal domain-containing protein</fullName>
    </recommendedName>
</protein>
<reference evidence="6 7" key="1">
    <citation type="journal article" date="2018" name="MBio">
        <title>Comparative Genomics Reveals the Core Gene Toolbox for the Fungus-Insect Symbiosis.</title>
        <authorList>
            <person name="Wang Y."/>
            <person name="Stata M."/>
            <person name="Wang W."/>
            <person name="Stajich J.E."/>
            <person name="White M.M."/>
            <person name="Moncalvo J.M."/>
        </authorList>
    </citation>
    <scope>NUCLEOTIDE SEQUENCE [LARGE SCALE GENOMIC DNA]</scope>
    <source>
        <strain evidence="6 7">SWE-8-4</strain>
    </source>
</reference>
<keyword evidence="3" id="KW-0539">Nucleus</keyword>
<dbReference type="Pfam" id="PF11935">
    <property type="entry name" value="SYMPK_PTA1_N"/>
    <property type="match status" value="1"/>
</dbReference>
<name>A0A2T9Y959_9FUNG</name>
<gene>
    <name evidence="6" type="ORF">BB561_005667</name>
</gene>
<evidence type="ECO:0000259" key="4">
    <source>
        <dbReference type="Pfam" id="PF11935"/>
    </source>
</evidence>
<dbReference type="InterPro" id="IPR011989">
    <property type="entry name" value="ARM-like"/>
</dbReference>
<comment type="caution">
    <text evidence="6">The sequence shown here is derived from an EMBL/GenBank/DDBJ whole genome shotgun (WGS) entry which is preliminary data.</text>
</comment>
<dbReference type="GO" id="GO:0005847">
    <property type="term" value="C:mRNA cleavage and polyadenylation specificity factor complex"/>
    <property type="evidence" value="ECO:0007669"/>
    <property type="project" value="TreeGrafter"/>
</dbReference>
<feature type="domain" description="Symplekin/Pta1 N-terminal" evidence="4">
    <location>
        <begin position="139"/>
        <end position="352"/>
    </location>
</feature>
<accession>A0A2T9Y959</accession>
<proteinExistence type="predicted"/>
<evidence type="ECO:0000256" key="2">
    <source>
        <dbReference type="ARBA" id="ARBA00022664"/>
    </source>
</evidence>
<dbReference type="EMBL" id="MBFR01000353">
    <property type="protein sequence ID" value="PVU88862.1"/>
    <property type="molecule type" value="Genomic_DNA"/>
</dbReference>
<dbReference type="Gene3D" id="1.25.10.10">
    <property type="entry name" value="Leucine-rich Repeat Variant"/>
    <property type="match status" value="1"/>
</dbReference>